<feature type="transmembrane region" description="Helical" evidence="6">
    <location>
        <begin position="190"/>
        <end position="209"/>
    </location>
</feature>
<evidence type="ECO:0000256" key="6">
    <source>
        <dbReference type="SAM" id="Phobius"/>
    </source>
</evidence>
<feature type="transmembrane region" description="Helical" evidence="6">
    <location>
        <begin position="119"/>
        <end position="140"/>
    </location>
</feature>
<evidence type="ECO:0000256" key="3">
    <source>
        <dbReference type="ARBA" id="ARBA00022692"/>
    </source>
</evidence>
<dbReference type="PANTHER" id="PTHR40277:SF1">
    <property type="entry name" value="BLL5419 PROTEIN"/>
    <property type="match status" value="1"/>
</dbReference>
<protein>
    <submittedName>
        <fullName evidence="7">Uncharacterized protein</fullName>
    </submittedName>
</protein>
<comment type="subcellular location">
    <subcellularLocation>
        <location evidence="1">Cell membrane</location>
        <topology evidence="1">Multi-pass membrane protein</topology>
    </subcellularLocation>
</comment>
<gene>
    <name evidence="7" type="ORF">LCGC14_1025510</name>
</gene>
<dbReference type="GO" id="GO:0005886">
    <property type="term" value="C:plasma membrane"/>
    <property type="evidence" value="ECO:0007669"/>
    <property type="project" value="UniProtKB-SubCell"/>
</dbReference>
<evidence type="ECO:0000256" key="5">
    <source>
        <dbReference type="ARBA" id="ARBA00023136"/>
    </source>
</evidence>
<comment type="caution">
    <text evidence="7">The sequence shown here is derived from an EMBL/GenBank/DDBJ whole genome shotgun (WGS) entry which is preliminary data.</text>
</comment>
<evidence type="ECO:0000256" key="2">
    <source>
        <dbReference type="ARBA" id="ARBA00022475"/>
    </source>
</evidence>
<evidence type="ECO:0000313" key="7">
    <source>
        <dbReference type="EMBL" id="KKN11544.1"/>
    </source>
</evidence>
<dbReference type="NCBIfam" id="TIGR00374">
    <property type="entry name" value="flippase-like domain"/>
    <property type="match status" value="1"/>
</dbReference>
<keyword evidence="3 6" id="KW-0812">Transmembrane</keyword>
<evidence type="ECO:0000256" key="1">
    <source>
        <dbReference type="ARBA" id="ARBA00004651"/>
    </source>
</evidence>
<sequence length="295" mass="33200">MGKWRKKGIALLKVAISLLLVYFVFTKVNFSEVWGILRDSRPGYIVLALIFFIVSKVVSAFRLNLYFHQLGVGLTQKSNLKLYLLGMFYNLFLPGGIGGDAYKGYQIRKQFEVPTKRVIAVLLLDRLSGMLLLFVYACLLAMGLKDHLLSDYRILFGLAILIGVFVFWGLNKRFFSYAVPVFWSSAGYSAIVQGLQLISLYCILCGLSIENNILAYLFIFLISSIVSVVPLTIGGIGSREVTFYYGSIWLGLHQDTSIGISMTFFLITAVVSLFGIYYHFKKPALKLDKDISARH</sequence>
<dbReference type="EMBL" id="LAZR01004124">
    <property type="protein sequence ID" value="KKN11544.1"/>
    <property type="molecule type" value="Genomic_DNA"/>
</dbReference>
<reference evidence="7" key="1">
    <citation type="journal article" date="2015" name="Nature">
        <title>Complex archaea that bridge the gap between prokaryotes and eukaryotes.</title>
        <authorList>
            <person name="Spang A."/>
            <person name="Saw J.H."/>
            <person name="Jorgensen S.L."/>
            <person name="Zaremba-Niedzwiedzka K."/>
            <person name="Martijn J."/>
            <person name="Lind A.E."/>
            <person name="van Eijk R."/>
            <person name="Schleper C."/>
            <person name="Guy L."/>
            <person name="Ettema T.J."/>
        </authorList>
    </citation>
    <scope>NUCLEOTIDE SEQUENCE</scope>
</reference>
<feature type="transmembrane region" description="Helical" evidence="6">
    <location>
        <begin position="216"/>
        <end position="238"/>
    </location>
</feature>
<feature type="transmembrane region" description="Helical" evidence="6">
    <location>
        <begin position="258"/>
        <end position="280"/>
    </location>
</feature>
<feature type="transmembrane region" description="Helical" evidence="6">
    <location>
        <begin position="82"/>
        <end position="99"/>
    </location>
</feature>
<dbReference type="Pfam" id="PF03706">
    <property type="entry name" value="LPG_synthase_TM"/>
    <property type="match status" value="2"/>
</dbReference>
<feature type="transmembrane region" description="Helical" evidence="6">
    <location>
        <begin position="152"/>
        <end position="170"/>
    </location>
</feature>
<evidence type="ECO:0000256" key="4">
    <source>
        <dbReference type="ARBA" id="ARBA00022989"/>
    </source>
</evidence>
<dbReference type="InterPro" id="IPR022791">
    <property type="entry name" value="L-PG_synthase/AglD"/>
</dbReference>
<keyword evidence="2" id="KW-1003">Cell membrane</keyword>
<proteinExistence type="predicted"/>
<name>A0A0F9N0R5_9ZZZZ</name>
<accession>A0A0F9N0R5</accession>
<dbReference type="AlphaFoldDB" id="A0A0F9N0R5"/>
<feature type="transmembrane region" description="Helical" evidence="6">
    <location>
        <begin position="42"/>
        <end position="61"/>
    </location>
</feature>
<dbReference type="PANTHER" id="PTHR40277">
    <property type="entry name" value="BLL5419 PROTEIN"/>
    <property type="match status" value="1"/>
</dbReference>
<keyword evidence="5 6" id="KW-0472">Membrane</keyword>
<organism evidence="7">
    <name type="scientific">marine sediment metagenome</name>
    <dbReference type="NCBI Taxonomy" id="412755"/>
    <lineage>
        <taxon>unclassified sequences</taxon>
        <taxon>metagenomes</taxon>
        <taxon>ecological metagenomes</taxon>
    </lineage>
</organism>
<keyword evidence="4 6" id="KW-1133">Transmembrane helix</keyword>